<keyword evidence="3" id="KW-1185">Reference proteome</keyword>
<gene>
    <name evidence="2" type="ORF">FHS12_005150</name>
</gene>
<name>A0A7W5A9I0_9ACTN</name>
<sequence>MARPKLTNLISNLEDTAPEPVEASPEPRDGAPAEDPGSAPALQSVPAAPVEAPAETAVIAEPVESKPAPKKRNTAKPASKAKAAKAAPVVEVDGPRYLQLTRKEARFTEEQLDALTVLTRRLNKRRGGVGERFTDNTLIRVAVDLLLSEADTLLGGGVATTEDEIRDLLGVPATS</sequence>
<protein>
    <submittedName>
        <fullName evidence="2">Uncharacterized protein</fullName>
    </submittedName>
</protein>
<dbReference type="RefSeq" id="WP_221209284.1">
    <property type="nucleotide sequence ID" value="NZ_BMQT01000017.1"/>
</dbReference>
<feature type="region of interest" description="Disordered" evidence="1">
    <location>
        <begin position="1"/>
        <end position="87"/>
    </location>
</feature>
<evidence type="ECO:0000256" key="1">
    <source>
        <dbReference type="SAM" id="MobiDB-lite"/>
    </source>
</evidence>
<reference evidence="2 3" key="1">
    <citation type="submission" date="2020-08" db="EMBL/GenBank/DDBJ databases">
        <title>Genomic Encyclopedia of Type Strains, Phase III (KMG-III): the genomes of soil and plant-associated and newly described type strains.</title>
        <authorList>
            <person name="Whitman W."/>
        </authorList>
    </citation>
    <scope>NUCLEOTIDE SEQUENCE [LARGE SCALE GENOMIC DNA]</scope>
    <source>
        <strain evidence="2 3">CECT 3302</strain>
    </source>
</reference>
<evidence type="ECO:0000313" key="3">
    <source>
        <dbReference type="Proteomes" id="UP000577707"/>
    </source>
</evidence>
<organism evidence="2 3">
    <name type="scientific">Nocardioides albus</name>
    <dbReference type="NCBI Taxonomy" id="1841"/>
    <lineage>
        <taxon>Bacteria</taxon>
        <taxon>Bacillati</taxon>
        <taxon>Actinomycetota</taxon>
        <taxon>Actinomycetes</taxon>
        <taxon>Propionibacteriales</taxon>
        <taxon>Nocardioidaceae</taxon>
        <taxon>Nocardioides</taxon>
    </lineage>
</organism>
<accession>A0A7W5A9I0</accession>
<dbReference type="EMBL" id="JACHXG010000017">
    <property type="protein sequence ID" value="MBB3092173.1"/>
    <property type="molecule type" value="Genomic_DNA"/>
</dbReference>
<dbReference type="Proteomes" id="UP000577707">
    <property type="component" value="Unassembled WGS sequence"/>
</dbReference>
<evidence type="ECO:0000313" key="2">
    <source>
        <dbReference type="EMBL" id="MBB3092173.1"/>
    </source>
</evidence>
<feature type="compositionally biased region" description="Low complexity" evidence="1">
    <location>
        <begin position="45"/>
        <end position="62"/>
    </location>
</feature>
<comment type="caution">
    <text evidence="2">The sequence shown here is derived from an EMBL/GenBank/DDBJ whole genome shotgun (WGS) entry which is preliminary data.</text>
</comment>
<proteinExistence type="predicted"/>
<dbReference type="AlphaFoldDB" id="A0A7W5A9I0"/>
<feature type="compositionally biased region" description="Low complexity" evidence="1">
    <location>
        <begin position="75"/>
        <end position="87"/>
    </location>
</feature>